<evidence type="ECO:0000313" key="3">
    <source>
        <dbReference type="Proteomes" id="UP000053890"/>
    </source>
</evidence>
<protein>
    <submittedName>
        <fullName evidence="2">Uncharacterized protein</fullName>
    </submittedName>
</protein>
<feature type="region of interest" description="Disordered" evidence="1">
    <location>
        <begin position="514"/>
        <end position="539"/>
    </location>
</feature>
<dbReference type="Proteomes" id="UP000053890">
    <property type="component" value="Unassembled WGS sequence"/>
</dbReference>
<feature type="region of interest" description="Disordered" evidence="1">
    <location>
        <begin position="96"/>
        <end position="198"/>
    </location>
</feature>
<proteinExistence type="predicted"/>
<feature type="compositionally biased region" description="Low complexity" evidence="1">
    <location>
        <begin position="376"/>
        <end position="389"/>
    </location>
</feature>
<dbReference type="OrthoDB" id="2526962at2759"/>
<dbReference type="GeneID" id="28975759"/>
<feature type="region of interest" description="Disordered" evidence="1">
    <location>
        <begin position="211"/>
        <end position="262"/>
    </location>
</feature>
<sequence length="639" mass="65606">MSFSTSPSPPTKLRPTPSSSSSSRSAALAKPVISPTRARALSPAASAAVEEHKAALKRRTLAARQLGGAESPTEGSSSAVAAAGMRRSGRWFGRLASVASDESAPQDAQDENSAPSRSGSPLGARASAASLRVAQVQAQPPATPPPATPPPAAAGLRGPGKKASFTALGRGRAQAPAQSTVDPVDPRVDGAEADPGFSSLQELLERHGYADTRVITPQAQKIRPADLGAHVDEVAPPRASSPAPPSAAPSSSLAPPAPKTLKERSSLLSLRGFFSLFSPTPESDSGEDDEDAVEILADPVVVGGGGTDSPQPRMRSASEVLHWVDGVNQEFPPPAPPLVSAPHPLSRSSLPIGLGSSLESTPQLLQYGARDDDTASARSYSSSLSLDYSPPTPHHPLPSSSAHASSFCPTIAISGDADSPTKPRHAGAGLGNSLVLRHAASDSHLLTTSSSSSAFPRYESFSGLGISLPTPAFDASPPHPPHRVATPPPAPGAFSGVPSLLRERVSQLFSFSASPTFPSSSSSTSSTRPPSPFASPFDAATGLSPSQRRLLSAAHAHAHTLARERGRAPHLLRKAVSAGGLRVAALSQVTRAKVEAKSSRESLGSLEAAPVVDAAVGRAAAEADWMANAWGEDLLGRRW</sequence>
<name>A0A0P9EDU5_RHOGW</name>
<evidence type="ECO:0000313" key="2">
    <source>
        <dbReference type="EMBL" id="KPV71535.1"/>
    </source>
</evidence>
<dbReference type="OMA" id="EADWMAN"/>
<evidence type="ECO:0000256" key="1">
    <source>
        <dbReference type="SAM" id="MobiDB-lite"/>
    </source>
</evidence>
<reference evidence="2 3" key="1">
    <citation type="journal article" date="2015" name="Front. Microbiol.">
        <title>Genome sequence of the plant growth promoting endophytic yeast Rhodotorula graminis WP1.</title>
        <authorList>
            <person name="Firrincieli A."/>
            <person name="Otillar R."/>
            <person name="Salamov A."/>
            <person name="Schmutz J."/>
            <person name="Khan Z."/>
            <person name="Redman R.S."/>
            <person name="Fleck N.D."/>
            <person name="Lindquist E."/>
            <person name="Grigoriev I.V."/>
            <person name="Doty S.L."/>
        </authorList>
    </citation>
    <scope>NUCLEOTIDE SEQUENCE [LARGE SCALE GENOMIC DNA]</scope>
    <source>
        <strain evidence="2 3">WP1</strain>
    </source>
</reference>
<organism evidence="2 3">
    <name type="scientific">Rhodotorula graminis (strain WP1)</name>
    <dbReference type="NCBI Taxonomy" id="578459"/>
    <lineage>
        <taxon>Eukaryota</taxon>
        <taxon>Fungi</taxon>
        <taxon>Dikarya</taxon>
        <taxon>Basidiomycota</taxon>
        <taxon>Pucciniomycotina</taxon>
        <taxon>Microbotryomycetes</taxon>
        <taxon>Sporidiobolales</taxon>
        <taxon>Sporidiobolaceae</taxon>
        <taxon>Rhodotorula</taxon>
    </lineage>
</organism>
<feature type="region of interest" description="Disordered" evidence="1">
    <location>
        <begin position="332"/>
        <end position="403"/>
    </location>
</feature>
<feature type="compositionally biased region" description="Pro residues" evidence="1">
    <location>
        <begin position="141"/>
        <end position="152"/>
    </location>
</feature>
<dbReference type="AlphaFoldDB" id="A0A0P9EDU5"/>
<feature type="compositionally biased region" description="Low complexity" evidence="1">
    <location>
        <begin position="13"/>
        <end position="48"/>
    </location>
</feature>
<dbReference type="RefSeq" id="XP_018267584.1">
    <property type="nucleotide sequence ID" value="XM_018415311.1"/>
</dbReference>
<gene>
    <name evidence="2" type="ORF">RHOBADRAFT_50422</name>
</gene>
<accession>A0A0P9EDU5</accession>
<feature type="region of interest" description="Disordered" evidence="1">
    <location>
        <begin position="1"/>
        <end position="84"/>
    </location>
</feature>
<dbReference type="EMBL" id="KQ474093">
    <property type="protein sequence ID" value="KPV71535.1"/>
    <property type="molecule type" value="Genomic_DNA"/>
</dbReference>
<feature type="region of interest" description="Disordered" evidence="1">
    <location>
        <begin position="472"/>
        <end position="497"/>
    </location>
</feature>
<keyword evidence="3" id="KW-1185">Reference proteome</keyword>